<evidence type="ECO:0000256" key="5">
    <source>
        <dbReference type="ARBA" id="ARBA00022840"/>
    </source>
</evidence>
<accession>A0ABY4MV01</accession>
<feature type="domain" description="GHMP kinase N-terminal" evidence="7">
    <location>
        <begin position="124"/>
        <end position="195"/>
    </location>
</feature>
<proteinExistence type="inferred from homology"/>
<evidence type="ECO:0000256" key="4">
    <source>
        <dbReference type="ARBA" id="ARBA00022777"/>
    </source>
</evidence>
<dbReference type="Gene3D" id="3.30.230.10">
    <property type="match status" value="1"/>
</dbReference>
<keyword evidence="4" id="KW-0418">Kinase</keyword>
<evidence type="ECO:0000259" key="9">
    <source>
        <dbReference type="Pfam" id="PF10509"/>
    </source>
</evidence>
<dbReference type="Pfam" id="PF08544">
    <property type="entry name" value="GHMP_kinases_C"/>
    <property type="match status" value="1"/>
</dbReference>
<dbReference type="InterPro" id="IPR000705">
    <property type="entry name" value="Galactokinase"/>
</dbReference>
<evidence type="ECO:0000259" key="7">
    <source>
        <dbReference type="Pfam" id="PF00288"/>
    </source>
</evidence>
<keyword evidence="6" id="KW-0299">Galactose metabolism</keyword>
<evidence type="ECO:0000256" key="2">
    <source>
        <dbReference type="ARBA" id="ARBA00022679"/>
    </source>
</evidence>
<dbReference type="PIRSF" id="PIRSF000530">
    <property type="entry name" value="Galactokinase"/>
    <property type="match status" value="1"/>
</dbReference>
<dbReference type="PANTHER" id="PTHR10457">
    <property type="entry name" value="MEVALONATE KINASE/GALACTOKINASE"/>
    <property type="match status" value="1"/>
</dbReference>
<evidence type="ECO:0000259" key="8">
    <source>
        <dbReference type="Pfam" id="PF08544"/>
    </source>
</evidence>
<dbReference type="PANTHER" id="PTHR10457:SF7">
    <property type="entry name" value="GALACTOKINASE-RELATED"/>
    <property type="match status" value="1"/>
</dbReference>
<keyword evidence="6" id="KW-0119">Carbohydrate metabolism</keyword>
<name>A0ABY4MV01_9MICO</name>
<dbReference type="InterPro" id="IPR006204">
    <property type="entry name" value="GHMP_kinase_N_dom"/>
</dbReference>
<protein>
    <recommendedName>
        <fullName evidence="11">Galactokinase</fullName>
    </recommendedName>
</protein>
<keyword evidence="3" id="KW-0547">Nucleotide-binding</keyword>
<dbReference type="InterPro" id="IPR014721">
    <property type="entry name" value="Ribsml_uS5_D2-typ_fold_subgr"/>
</dbReference>
<dbReference type="Pfam" id="PF10509">
    <property type="entry name" value="GalKase_gal_bdg"/>
    <property type="match status" value="1"/>
</dbReference>
<keyword evidence="2" id="KW-0808">Transferase</keyword>
<reference evidence="10" key="1">
    <citation type="submission" date="2022-05" db="EMBL/GenBank/DDBJ databases">
        <title>Complete genome sequence of toluene-degrading Gulosibacter sediminis strain ACHW.36C.</title>
        <authorList>
            <person name="Wai A.C."/>
            <person name="Lai G.K."/>
            <person name="Griffin S.D."/>
            <person name="Leung F.C."/>
        </authorList>
    </citation>
    <scope>NUCLEOTIDE SEQUENCE [LARGE SCALE GENOMIC DNA]</scope>
    <source>
        <strain evidence="10">ACHW.36C</strain>
    </source>
</reference>
<dbReference type="SUPFAM" id="SSF54211">
    <property type="entry name" value="Ribosomal protein S5 domain 2-like"/>
    <property type="match status" value="1"/>
</dbReference>
<dbReference type="SUPFAM" id="SSF55060">
    <property type="entry name" value="GHMP Kinase, C-terminal domain"/>
    <property type="match status" value="1"/>
</dbReference>
<dbReference type="InterPro" id="IPR006206">
    <property type="entry name" value="Mevalonate/galactokinase"/>
</dbReference>
<evidence type="ECO:0000256" key="1">
    <source>
        <dbReference type="ARBA" id="ARBA00006566"/>
    </source>
</evidence>
<dbReference type="PRINTS" id="PR00473">
    <property type="entry name" value="GALCTOKINASE"/>
</dbReference>
<dbReference type="PRINTS" id="PR00959">
    <property type="entry name" value="MEVGALKINASE"/>
</dbReference>
<dbReference type="Gene3D" id="3.30.70.890">
    <property type="entry name" value="GHMP kinase, C-terminal domain"/>
    <property type="match status" value="1"/>
</dbReference>
<dbReference type="InterPro" id="IPR020568">
    <property type="entry name" value="Ribosomal_Su5_D2-typ_SF"/>
</dbReference>
<gene>
    <name evidence="10" type="ORF">M3M28_09335</name>
</gene>
<dbReference type="InterPro" id="IPR036554">
    <property type="entry name" value="GHMP_kinase_C_sf"/>
</dbReference>
<feature type="domain" description="Galactokinase N-terminal" evidence="9">
    <location>
        <begin position="11"/>
        <end position="60"/>
    </location>
</feature>
<evidence type="ECO:0008006" key="11">
    <source>
        <dbReference type="Google" id="ProtNLM"/>
    </source>
</evidence>
<evidence type="ECO:0000313" key="10">
    <source>
        <dbReference type="EMBL" id="UQN14250.1"/>
    </source>
</evidence>
<dbReference type="EMBL" id="CP097160">
    <property type="protein sequence ID" value="UQN14250.1"/>
    <property type="molecule type" value="Genomic_DNA"/>
</dbReference>
<evidence type="ECO:0000256" key="3">
    <source>
        <dbReference type="ARBA" id="ARBA00022741"/>
    </source>
</evidence>
<dbReference type="Pfam" id="PF00288">
    <property type="entry name" value="GHMP_kinases_N"/>
    <property type="match status" value="1"/>
</dbReference>
<dbReference type="InterPro" id="IPR019539">
    <property type="entry name" value="GalKase_N"/>
</dbReference>
<dbReference type="InterPro" id="IPR013750">
    <property type="entry name" value="GHMP_kinase_C_dom"/>
</dbReference>
<comment type="similarity">
    <text evidence="1">Belongs to the GHMP kinase family. GalK subfamily.</text>
</comment>
<organism evidence="10">
    <name type="scientific">Gulosibacter sediminis</name>
    <dbReference type="NCBI Taxonomy" id="1729695"/>
    <lineage>
        <taxon>Bacteria</taxon>
        <taxon>Bacillati</taxon>
        <taxon>Actinomycetota</taxon>
        <taxon>Actinomycetes</taxon>
        <taxon>Micrococcales</taxon>
        <taxon>Microbacteriaceae</taxon>
        <taxon>Gulosibacter</taxon>
    </lineage>
</organism>
<sequence>MIRDTSRLVAEQFAAAYGAQPEGVWSVPGRVSIMGDHTDIEDGLTLAHATERRSAVAMSRRDDSLVRVRTDLASDVIETTLEQLVPPAEHNWFDYPLGTIWAGLEHIQMFNSELVDGDEDAALEPTGLDLFITTDLPIGGGLASSASICGAISLAINALWGFELDTQRLARLGYRVENDYVGASAGLADHIVCLSAEADKDVFFDARGNDVTLLDAPPLAELGLAQLLVHSGENHRNWEGIVTDRHDACDRVAKALGCQYLREVKFEDFEAATNLDPVDRKRAAYVLTEMQRVLDITRVLRTDGAAHTGPIFNASQQSLREDFGASTQRIDLISELALANGALGARMTGSGFGGTVFVLIPLDRVDEFRNNLNEAFAEFGWSGLEVVTTSSADGPRRDL</sequence>
<evidence type="ECO:0000256" key="6">
    <source>
        <dbReference type="ARBA" id="ARBA00023144"/>
    </source>
</evidence>
<feature type="domain" description="GHMP kinase C-terminal" evidence="8">
    <location>
        <begin position="319"/>
        <end position="377"/>
    </location>
</feature>
<keyword evidence="5" id="KW-0067">ATP-binding</keyword>